<feature type="domain" description="Moybdenum cofactor oxidoreductase dimerisation" evidence="6">
    <location>
        <begin position="247"/>
        <end position="334"/>
    </location>
</feature>
<evidence type="ECO:0000313" key="8">
    <source>
        <dbReference type="Proteomes" id="UP000502996"/>
    </source>
</evidence>
<name>A0A6G6WBG4_9ACTN</name>
<keyword evidence="2" id="KW-0500">Molybdenum</keyword>
<dbReference type="InterPro" id="IPR036374">
    <property type="entry name" value="OxRdtase_Mopterin-bd_sf"/>
</dbReference>
<dbReference type="PRINTS" id="PR00407">
    <property type="entry name" value="EUMOPTERIN"/>
</dbReference>
<feature type="domain" description="Oxidoreductase molybdopterin-binding" evidence="5">
    <location>
        <begin position="23"/>
        <end position="207"/>
    </location>
</feature>
<reference evidence="7 8" key="1">
    <citation type="submission" date="2020-02" db="EMBL/GenBank/DDBJ databases">
        <title>Full genome sequence of Nocardioides sp. R-3366.</title>
        <authorList>
            <person name="Im W.-T."/>
        </authorList>
    </citation>
    <scope>NUCLEOTIDE SEQUENCE [LARGE SCALE GENOMIC DNA]</scope>
    <source>
        <strain evidence="7 8">R-3366</strain>
    </source>
</reference>
<dbReference type="InterPro" id="IPR005066">
    <property type="entry name" value="MoCF_OxRdtse_dimer"/>
</dbReference>
<dbReference type="PANTHER" id="PTHR19372">
    <property type="entry name" value="SULFITE REDUCTASE"/>
    <property type="match status" value="1"/>
</dbReference>
<evidence type="ECO:0000259" key="5">
    <source>
        <dbReference type="Pfam" id="PF00174"/>
    </source>
</evidence>
<dbReference type="GO" id="GO:0008482">
    <property type="term" value="F:sulfite oxidase activity"/>
    <property type="evidence" value="ECO:0007669"/>
    <property type="project" value="TreeGrafter"/>
</dbReference>
<dbReference type="KEGG" id="nano:G5V58_06375"/>
<dbReference type="RefSeq" id="WP_165229980.1">
    <property type="nucleotide sequence ID" value="NZ_CP049257.1"/>
</dbReference>
<dbReference type="GO" id="GO:0020037">
    <property type="term" value="F:heme binding"/>
    <property type="evidence" value="ECO:0007669"/>
    <property type="project" value="TreeGrafter"/>
</dbReference>
<dbReference type="InterPro" id="IPR014756">
    <property type="entry name" value="Ig_E-set"/>
</dbReference>
<keyword evidence="8" id="KW-1185">Reference proteome</keyword>
<evidence type="ECO:0000256" key="1">
    <source>
        <dbReference type="ARBA" id="ARBA00001924"/>
    </source>
</evidence>
<dbReference type="Pfam" id="PF03404">
    <property type="entry name" value="Mo-co_dimer"/>
    <property type="match status" value="1"/>
</dbReference>
<gene>
    <name evidence="7" type="ORF">G5V58_06375</name>
</gene>
<protein>
    <submittedName>
        <fullName evidence="7">Molybdopterin-dependent oxidoreductase</fullName>
    </submittedName>
</protein>
<organism evidence="7 8">
    <name type="scientific">Nocardioides anomalus</name>
    <dbReference type="NCBI Taxonomy" id="2712223"/>
    <lineage>
        <taxon>Bacteria</taxon>
        <taxon>Bacillati</taxon>
        <taxon>Actinomycetota</taxon>
        <taxon>Actinomycetes</taxon>
        <taxon>Propionibacteriales</taxon>
        <taxon>Nocardioidaceae</taxon>
        <taxon>Nocardioides</taxon>
    </lineage>
</organism>
<dbReference type="SUPFAM" id="SSF56524">
    <property type="entry name" value="Oxidoreductase molybdopterin-binding domain"/>
    <property type="match status" value="1"/>
</dbReference>
<dbReference type="Gene3D" id="2.60.40.650">
    <property type="match status" value="1"/>
</dbReference>
<dbReference type="InterPro" id="IPR000572">
    <property type="entry name" value="OxRdtase_Mopterin-bd_dom"/>
</dbReference>
<keyword evidence="3" id="KW-0479">Metal-binding</keyword>
<evidence type="ECO:0000256" key="3">
    <source>
        <dbReference type="ARBA" id="ARBA00022723"/>
    </source>
</evidence>
<evidence type="ECO:0000256" key="2">
    <source>
        <dbReference type="ARBA" id="ARBA00022505"/>
    </source>
</evidence>
<accession>A0A6G6WBG4</accession>
<dbReference type="Proteomes" id="UP000502996">
    <property type="component" value="Chromosome"/>
</dbReference>
<dbReference type="AlphaFoldDB" id="A0A6G6WBG4"/>
<dbReference type="SUPFAM" id="SSF81296">
    <property type="entry name" value="E set domains"/>
    <property type="match status" value="1"/>
</dbReference>
<evidence type="ECO:0000313" key="7">
    <source>
        <dbReference type="EMBL" id="QIG42445.1"/>
    </source>
</evidence>
<comment type="cofactor">
    <cofactor evidence="1">
        <name>Mo-molybdopterin</name>
        <dbReference type="ChEBI" id="CHEBI:71302"/>
    </cofactor>
</comment>
<dbReference type="InterPro" id="IPR008335">
    <property type="entry name" value="Mopterin_OxRdtase_euk"/>
</dbReference>
<dbReference type="Pfam" id="PF00174">
    <property type="entry name" value="Oxidored_molyb"/>
    <property type="match status" value="1"/>
</dbReference>
<dbReference type="EMBL" id="CP049257">
    <property type="protein sequence ID" value="QIG42445.1"/>
    <property type="molecule type" value="Genomic_DNA"/>
</dbReference>
<dbReference type="Gene3D" id="3.90.420.10">
    <property type="entry name" value="Oxidoreductase, molybdopterin-binding domain"/>
    <property type="match status" value="1"/>
</dbReference>
<evidence type="ECO:0000256" key="4">
    <source>
        <dbReference type="ARBA" id="ARBA00023002"/>
    </source>
</evidence>
<dbReference type="PANTHER" id="PTHR19372:SF7">
    <property type="entry name" value="SULFITE OXIDASE, MITOCHONDRIAL"/>
    <property type="match status" value="1"/>
</dbReference>
<dbReference type="GO" id="GO:0006790">
    <property type="term" value="P:sulfur compound metabolic process"/>
    <property type="evidence" value="ECO:0007669"/>
    <property type="project" value="TreeGrafter"/>
</dbReference>
<keyword evidence="4" id="KW-0560">Oxidoreductase</keyword>
<proteinExistence type="predicted"/>
<dbReference type="GO" id="GO:0043546">
    <property type="term" value="F:molybdopterin cofactor binding"/>
    <property type="evidence" value="ECO:0007669"/>
    <property type="project" value="TreeGrafter"/>
</dbReference>
<evidence type="ECO:0000259" key="6">
    <source>
        <dbReference type="Pfam" id="PF03404"/>
    </source>
</evidence>
<dbReference type="GO" id="GO:0030151">
    <property type="term" value="F:molybdenum ion binding"/>
    <property type="evidence" value="ECO:0007669"/>
    <property type="project" value="InterPro"/>
</dbReference>
<sequence>MRWATVNPRKYLTPQPRLFVRNHTSTPVIDKSAWRLRVFGDGLATPRPATDPLTLSFRDLRRLPHTRVLSVHECTGNGRSFFASQQGTPAAGTAWTLGAVGSVVWEGVRLRDLLKEVGLGDDAVSIQATGLDPSYVSGGVDYGPVRRPFPVSKALRDAVLAWSANDEELLPDHGYPLRLVLPGWVGIGSIKWLGSLEVSNTQLTSPWNTKWYRMTGPTYSTTEPPLTVNPVRSAWELASGATLRAGRRHTLTGRAWSGAAPIKKVNVSLDGGQSWQRADLRDEDGRGAGVATVRGHGWTRFSVEWDRPAAGSYQLLARATDTDGRTQPLASPFNDQGYFFDAVVRHPVTVA</sequence>